<dbReference type="InterPro" id="IPR016181">
    <property type="entry name" value="Acyl_CoA_acyltransferase"/>
</dbReference>
<dbReference type="PROSITE" id="PS51186">
    <property type="entry name" value="GNAT"/>
    <property type="match status" value="1"/>
</dbReference>
<keyword evidence="5" id="KW-1185">Reference proteome</keyword>
<dbReference type="InterPro" id="IPR000182">
    <property type="entry name" value="GNAT_dom"/>
</dbReference>
<dbReference type="SUPFAM" id="SSF55729">
    <property type="entry name" value="Acyl-CoA N-acyltransferases (Nat)"/>
    <property type="match status" value="1"/>
</dbReference>
<gene>
    <name evidence="4" type="ORF">HBE96_09065</name>
</gene>
<dbReference type="AlphaFoldDB" id="A0A7Y0EGS3"/>
<dbReference type="Pfam" id="PF00583">
    <property type="entry name" value="Acetyltransf_1"/>
    <property type="match status" value="1"/>
</dbReference>
<dbReference type="PANTHER" id="PTHR43800:SF1">
    <property type="entry name" value="PEPTIDYL-LYSINE N-ACETYLTRANSFERASE YJAB"/>
    <property type="match status" value="1"/>
</dbReference>
<dbReference type="CDD" id="cd04301">
    <property type="entry name" value="NAT_SF"/>
    <property type="match status" value="1"/>
</dbReference>
<dbReference type="RefSeq" id="WP_169297438.1">
    <property type="nucleotide sequence ID" value="NZ_JABBNI010000014.1"/>
</dbReference>
<keyword evidence="1 4" id="KW-0808">Transferase</keyword>
<protein>
    <submittedName>
        <fullName evidence="4">GNAT family N-acetyltransferase</fullName>
    </submittedName>
</protein>
<dbReference type="Proteomes" id="UP000537131">
    <property type="component" value="Unassembled WGS sequence"/>
</dbReference>
<feature type="domain" description="N-acetyltransferase" evidence="3">
    <location>
        <begin position="2"/>
        <end position="163"/>
    </location>
</feature>
<organism evidence="4 5">
    <name type="scientific">Clostridium muellerianum</name>
    <dbReference type="NCBI Taxonomy" id="2716538"/>
    <lineage>
        <taxon>Bacteria</taxon>
        <taxon>Bacillati</taxon>
        <taxon>Bacillota</taxon>
        <taxon>Clostridia</taxon>
        <taxon>Eubacteriales</taxon>
        <taxon>Clostridiaceae</taxon>
        <taxon>Clostridium</taxon>
    </lineage>
</organism>
<evidence type="ECO:0000313" key="5">
    <source>
        <dbReference type="Proteomes" id="UP000537131"/>
    </source>
</evidence>
<comment type="caution">
    <text evidence="4">The sequence shown here is derived from an EMBL/GenBank/DDBJ whole genome shotgun (WGS) entry which is preliminary data.</text>
</comment>
<reference evidence="4 5" key="1">
    <citation type="submission" date="2020-06" db="EMBL/GenBank/DDBJ databases">
        <title>Complete Genome Sequence of Clostridium muelleri sp. nov. P21T, an Acid-Alcohol Producing Acetogen Isolated from Old Hay.</title>
        <authorList>
            <person name="Duncan K.E."/>
            <person name="Tanner R.S."/>
        </authorList>
    </citation>
    <scope>NUCLEOTIDE SEQUENCE [LARGE SCALE GENOMIC DNA]</scope>
    <source>
        <strain evidence="4 5">P21</strain>
    </source>
</reference>
<accession>A0A7Y0EGS3</accession>
<evidence type="ECO:0000256" key="2">
    <source>
        <dbReference type="ARBA" id="ARBA00023315"/>
    </source>
</evidence>
<evidence type="ECO:0000256" key="1">
    <source>
        <dbReference type="ARBA" id="ARBA00022679"/>
    </source>
</evidence>
<keyword evidence="2" id="KW-0012">Acyltransferase</keyword>
<evidence type="ECO:0000313" key="4">
    <source>
        <dbReference type="EMBL" id="NMM62847.1"/>
    </source>
</evidence>
<dbReference type="EMBL" id="JABBNI010000014">
    <property type="protein sequence ID" value="NMM62847.1"/>
    <property type="molecule type" value="Genomic_DNA"/>
</dbReference>
<dbReference type="PANTHER" id="PTHR43800">
    <property type="entry name" value="PEPTIDYL-LYSINE N-ACETYLTRANSFERASE YJAB"/>
    <property type="match status" value="1"/>
</dbReference>
<name>A0A7Y0EGS3_9CLOT</name>
<proteinExistence type="predicted"/>
<evidence type="ECO:0000259" key="3">
    <source>
        <dbReference type="PROSITE" id="PS51186"/>
    </source>
</evidence>
<sequence>MINISEADVSETKEIKQLLNYVWSTAHGSIFSKETIKYITEKGQTYENLKKEIEDTNILFIVAKNDLKKIIGLATVKNKDKDKDVFIQRLYIHPSYQSQGIGKNILINIVNRFKNMKSIHLEVEENNDKALKFYKKCGFNIVKRNEYELKGDEFKTFLMEKLF</sequence>
<dbReference type="Gene3D" id="3.40.630.30">
    <property type="match status" value="1"/>
</dbReference>
<dbReference type="GO" id="GO:0016747">
    <property type="term" value="F:acyltransferase activity, transferring groups other than amino-acyl groups"/>
    <property type="evidence" value="ECO:0007669"/>
    <property type="project" value="InterPro"/>
</dbReference>